<dbReference type="Proteomes" id="UP000672027">
    <property type="component" value="Chromosome"/>
</dbReference>
<name>A0ABX7X354_9GAMM</name>
<evidence type="ECO:0000313" key="2">
    <source>
        <dbReference type="EMBL" id="QTR50335.1"/>
    </source>
</evidence>
<organism evidence="2 3">
    <name type="scientific">Candidatus Thiothrix anitrata</name>
    <dbReference type="NCBI Taxonomy" id="2823902"/>
    <lineage>
        <taxon>Bacteria</taxon>
        <taxon>Pseudomonadati</taxon>
        <taxon>Pseudomonadota</taxon>
        <taxon>Gammaproteobacteria</taxon>
        <taxon>Thiotrichales</taxon>
        <taxon>Thiotrichaceae</taxon>
        <taxon>Thiothrix</taxon>
    </lineage>
</organism>
<feature type="chain" id="PRO_5046995532" evidence="1">
    <location>
        <begin position="25"/>
        <end position="226"/>
    </location>
</feature>
<dbReference type="EMBL" id="CP072800">
    <property type="protein sequence ID" value="QTR50335.1"/>
    <property type="molecule type" value="Genomic_DNA"/>
</dbReference>
<evidence type="ECO:0000256" key="1">
    <source>
        <dbReference type="SAM" id="SignalP"/>
    </source>
</evidence>
<accession>A0ABX7X354</accession>
<reference evidence="2 3" key="1">
    <citation type="submission" date="2021-04" db="EMBL/GenBank/DDBJ databases">
        <title>Genomics, taxonomy and metabolism of representatives of sulfur bacteria of the genus Thiothrix: Thiothrix fructosivorans QT, Thiothrix unzii A1T and three new species, Thiothrix subterranea sp. nov., Thiothrix litoralis sp. nov. and 'Candidatus Thiothrix anitrata' sp. nov.</title>
        <authorList>
            <person name="Ravin N.V."/>
            <person name="Smolyakov D."/>
            <person name="Rudenko T.S."/>
            <person name="Mardanov A.V."/>
            <person name="Beletsky A.V."/>
            <person name="Markov N.D."/>
            <person name="Fomenkov A.I."/>
            <person name="Roberts R.J."/>
            <person name="Karnachuk O.V."/>
            <person name="Novikov A."/>
            <person name="Grabovich M.Y."/>
        </authorList>
    </citation>
    <scope>NUCLEOTIDE SEQUENCE [LARGE SCALE GENOMIC DNA]</scope>
    <source>
        <strain evidence="2 3">A52</strain>
    </source>
</reference>
<protein>
    <submittedName>
        <fullName evidence="2">Uncharacterized protein</fullName>
    </submittedName>
</protein>
<sequence>MKRKFVKLSLASLIMFAIANAAYAGDDGSQAYSSIGVAAAPIPGVGEYLTNLDNENNAGTGVADGDMDTYLYNTSSNHPVEFNINIPVSVAGRNGTLRMDVYDIDAAQGEIDKVYVNGKYVGTLNGRDGIWGVNIFDIPSGVLKTGKNKVRVDIDVKNKGNWATNIDWGMISLSKATTVSIDRGWVSPVRVKRGGYVNLFAEVSGPDIKGEQSSSEVGDGAGGGFD</sequence>
<feature type="signal peptide" evidence="1">
    <location>
        <begin position="1"/>
        <end position="24"/>
    </location>
</feature>
<gene>
    <name evidence="2" type="ORF">J8380_01745</name>
</gene>
<proteinExistence type="predicted"/>
<dbReference type="RefSeq" id="WP_210227706.1">
    <property type="nucleotide sequence ID" value="NZ_CP072800.1"/>
</dbReference>
<keyword evidence="1" id="KW-0732">Signal</keyword>
<evidence type="ECO:0000313" key="3">
    <source>
        <dbReference type="Proteomes" id="UP000672027"/>
    </source>
</evidence>
<keyword evidence="3" id="KW-1185">Reference proteome</keyword>